<evidence type="ECO:0000313" key="2">
    <source>
        <dbReference type="EMBL" id="APG47493.1"/>
    </source>
</evidence>
<evidence type="ECO:0000256" key="1">
    <source>
        <dbReference type="SAM" id="MobiDB-lite"/>
    </source>
</evidence>
<keyword evidence="3" id="KW-1185">Reference proteome</keyword>
<sequence>MGPQSGRRRSSAPQDRTLGHDSLGSERVVGLSPYLPSCCMMANVGFPQSGTRDRSVEKIDSGTDSRTLVVSKDIGQFGHFSRQLFPF</sequence>
<dbReference type="KEGG" id="php:PhaeoP97_02093"/>
<organism evidence="2 3">
    <name type="scientific">Phaeobacter porticola</name>
    <dbReference type="NCBI Taxonomy" id="1844006"/>
    <lineage>
        <taxon>Bacteria</taxon>
        <taxon>Pseudomonadati</taxon>
        <taxon>Pseudomonadota</taxon>
        <taxon>Alphaproteobacteria</taxon>
        <taxon>Rhodobacterales</taxon>
        <taxon>Roseobacteraceae</taxon>
        <taxon>Phaeobacter</taxon>
    </lineage>
</organism>
<accession>A0A1L3I5W3</accession>
<dbReference type="EMBL" id="CP016364">
    <property type="protein sequence ID" value="APG47493.1"/>
    <property type="molecule type" value="Genomic_DNA"/>
</dbReference>
<proteinExistence type="predicted"/>
<dbReference type="AlphaFoldDB" id="A0A1L3I5W3"/>
<dbReference type="Proteomes" id="UP000183859">
    <property type="component" value="Chromosome"/>
</dbReference>
<name>A0A1L3I5W3_9RHOB</name>
<reference evidence="3" key="1">
    <citation type="submission" date="2016-07" db="EMBL/GenBank/DDBJ databases">
        <title>Phaeobacter portensis sp. nov., a tropodithietic acid producing bacterium isolated from a German harbor.</title>
        <authorList>
            <person name="Freese H.M."/>
            <person name="Bunk B."/>
            <person name="Breider S."/>
            <person name="Brinkhoff T."/>
        </authorList>
    </citation>
    <scope>NUCLEOTIDE SEQUENCE [LARGE SCALE GENOMIC DNA]</scope>
    <source>
        <strain evidence="3">P97</strain>
    </source>
</reference>
<gene>
    <name evidence="2" type="ORF">PhaeoP97_02093</name>
</gene>
<feature type="compositionally biased region" description="Basic residues" evidence="1">
    <location>
        <begin position="1"/>
        <end position="10"/>
    </location>
</feature>
<feature type="region of interest" description="Disordered" evidence="1">
    <location>
        <begin position="1"/>
        <end position="24"/>
    </location>
</feature>
<evidence type="ECO:0000313" key="3">
    <source>
        <dbReference type="Proteomes" id="UP000183859"/>
    </source>
</evidence>
<protein>
    <submittedName>
        <fullName evidence="2">Uncharacterized protein</fullName>
    </submittedName>
</protein>